<evidence type="ECO:0000256" key="17">
    <source>
        <dbReference type="SAM" id="MobiDB-lite"/>
    </source>
</evidence>
<comment type="function">
    <text evidence="16">Catalytic component of the COMPASS (Set1C) complex that specifically mono-, di- and trimethylates histone H3 to form H3K4me1/2/3. COMPASS recognizes ubiquitinated H2B on one face of the nucleosome which stimulates the methylation of H3 on the opposing face.</text>
</comment>
<keyword evidence="10 16" id="KW-0539">Nucleus</keyword>
<feature type="region of interest" description="Disordered" evidence="17">
    <location>
        <begin position="662"/>
        <end position="757"/>
    </location>
</feature>
<comment type="subunit">
    <text evidence="16">Component of the COMPASS (Set1C) complex.</text>
</comment>
<dbReference type="OMA" id="CHMTALF"/>
<comment type="catalytic activity">
    <reaction evidence="13 16">
        <text>L-lysyl(4)-[histone H3] + 3 S-adenosyl-L-methionine = N(6),N(6),N(6)-trimethyl-L-lysyl(4)-[histone H3] + 3 S-adenosyl-L-homocysteine + 3 H(+)</text>
        <dbReference type="Rhea" id="RHEA:60260"/>
        <dbReference type="Rhea" id="RHEA-COMP:15537"/>
        <dbReference type="Rhea" id="RHEA-COMP:15547"/>
        <dbReference type="ChEBI" id="CHEBI:15378"/>
        <dbReference type="ChEBI" id="CHEBI:29969"/>
        <dbReference type="ChEBI" id="CHEBI:57856"/>
        <dbReference type="ChEBI" id="CHEBI:59789"/>
        <dbReference type="ChEBI" id="CHEBI:61961"/>
        <dbReference type="EC" id="2.1.1.354"/>
    </reaction>
</comment>
<comment type="catalytic activity">
    <reaction evidence="15">
        <text>N(6),N(6)-dimethyl-L-lysyl(4)-[histone H3] + S-adenosyl-L-methionine = N(6),N(6),N(6)-trimethyl-L-lysyl(4)-[histone H3] + S-adenosyl-L-homocysteine + H(+)</text>
        <dbReference type="Rhea" id="RHEA:60272"/>
        <dbReference type="Rhea" id="RHEA-COMP:15537"/>
        <dbReference type="Rhea" id="RHEA-COMP:15540"/>
        <dbReference type="ChEBI" id="CHEBI:15378"/>
        <dbReference type="ChEBI" id="CHEBI:57856"/>
        <dbReference type="ChEBI" id="CHEBI:59789"/>
        <dbReference type="ChEBI" id="CHEBI:61961"/>
        <dbReference type="ChEBI" id="CHEBI:61976"/>
    </reaction>
</comment>
<evidence type="ECO:0000256" key="16">
    <source>
        <dbReference type="PIRNR" id="PIRNR037104"/>
    </source>
</evidence>
<dbReference type="GeneID" id="25368453"/>
<reference evidence="20 21" key="1">
    <citation type="journal article" date="2014" name="BMC Genomics">
        <title>Genome sequencing of four Aureobasidium pullulans varieties: biotechnological potential, stress tolerance, and description of new species.</title>
        <authorList>
            <person name="Gostin Ar C."/>
            <person name="Ohm R.A."/>
            <person name="Kogej T."/>
            <person name="Sonjak S."/>
            <person name="Turk M."/>
            <person name="Zajc J."/>
            <person name="Zalar P."/>
            <person name="Grube M."/>
            <person name="Sun H."/>
            <person name="Han J."/>
            <person name="Sharma A."/>
            <person name="Chiniquy J."/>
            <person name="Ngan C.Y."/>
            <person name="Lipzen A."/>
            <person name="Barry K."/>
            <person name="Grigoriev I.V."/>
            <person name="Gunde-Cimerman N."/>
        </authorList>
    </citation>
    <scope>NUCLEOTIDE SEQUENCE [LARGE SCALE GENOMIC DNA]</scope>
    <source>
        <strain evidence="20 21">EXF-2481</strain>
    </source>
</reference>
<organism evidence="20 21">
    <name type="scientific">Aureobasidium subglaciale (strain EXF-2481)</name>
    <name type="common">Aureobasidium pullulans var. subglaciale</name>
    <dbReference type="NCBI Taxonomy" id="1043005"/>
    <lineage>
        <taxon>Eukaryota</taxon>
        <taxon>Fungi</taxon>
        <taxon>Dikarya</taxon>
        <taxon>Ascomycota</taxon>
        <taxon>Pezizomycotina</taxon>
        <taxon>Dothideomycetes</taxon>
        <taxon>Dothideomycetidae</taxon>
        <taxon>Dothideales</taxon>
        <taxon>Saccotheciaceae</taxon>
        <taxon>Aureobasidium</taxon>
    </lineage>
</organism>
<dbReference type="InterPro" id="IPR003616">
    <property type="entry name" value="Post-SET_dom"/>
</dbReference>
<evidence type="ECO:0000256" key="1">
    <source>
        <dbReference type="ARBA" id="ARBA00004123"/>
    </source>
</evidence>
<accession>A0A074YCD9</accession>
<protein>
    <recommendedName>
        <fullName evidence="4 16">Histone-lysine N-methyltransferase, H3 lysine-4 specific</fullName>
        <ecNumber evidence="3 16">2.1.1.354</ecNumber>
    </recommendedName>
</protein>
<dbReference type="SMART" id="SM00317">
    <property type="entry name" value="SET"/>
    <property type="match status" value="1"/>
</dbReference>
<dbReference type="SMART" id="SM00508">
    <property type="entry name" value="PostSET"/>
    <property type="match status" value="1"/>
</dbReference>
<feature type="compositionally biased region" description="Basic and acidic residues" evidence="17">
    <location>
        <begin position="663"/>
        <end position="677"/>
    </location>
</feature>
<dbReference type="InterPro" id="IPR001214">
    <property type="entry name" value="SET_dom"/>
</dbReference>
<evidence type="ECO:0000313" key="21">
    <source>
        <dbReference type="Proteomes" id="UP000030641"/>
    </source>
</evidence>
<dbReference type="GO" id="GO:0003676">
    <property type="term" value="F:nucleic acid binding"/>
    <property type="evidence" value="ECO:0007669"/>
    <property type="project" value="InterPro"/>
</dbReference>
<dbReference type="InterPro" id="IPR048669">
    <property type="entry name" value="SET1_RBD"/>
</dbReference>
<dbReference type="GO" id="GO:0048188">
    <property type="term" value="C:Set1C/COMPASS complex"/>
    <property type="evidence" value="ECO:0007669"/>
    <property type="project" value="InterPro"/>
</dbReference>
<dbReference type="GO" id="GO:0032259">
    <property type="term" value="P:methylation"/>
    <property type="evidence" value="ECO:0007669"/>
    <property type="project" value="UniProtKB-KW"/>
</dbReference>
<dbReference type="FunCoup" id="A0A074YCD9">
    <property type="interactions" value="115"/>
</dbReference>
<dbReference type="InterPro" id="IPR035979">
    <property type="entry name" value="RBD_domain_sf"/>
</dbReference>
<dbReference type="Pfam" id="PF00856">
    <property type="entry name" value="SET"/>
    <property type="match status" value="1"/>
</dbReference>
<keyword evidence="5 16" id="KW-0158">Chromosome</keyword>
<dbReference type="InterPro" id="IPR017111">
    <property type="entry name" value="Set1_fungi"/>
</dbReference>
<dbReference type="Proteomes" id="UP000030641">
    <property type="component" value="Unassembled WGS sequence"/>
</dbReference>
<feature type="compositionally biased region" description="Low complexity" evidence="17">
    <location>
        <begin position="484"/>
        <end position="494"/>
    </location>
</feature>
<feature type="region of interest" description="Disordered" evidence="17">
    <location>
        <begin position="150"/>
        <end position="169"/>
    </location>
</feature>
<dbReference type="PIRSF" id="PIRSF037104">
    <property type="entry name" value="Histone_H3-K4_mtfrase_Set1_fun"/>
    <property type="match status" value="1"/>
</dbReference>
<dbReference type="GO" id="GO:0005694">
    <property type="term" value="C:chromosome"/>
    <property type="evidence" value="ECO:0007669"/>
    <property type="project" value="UniProtKB-SubCell"/>
</dbReference>
<dbReference type="SUPFAM" id="SSF82199">
    <property type="entry name" value="SET domain"/>
    <property type="match status" value="1"/>
</dbReference>
<evidence type="ECO:0000256" key="8">
    <source>
        <dbReference type="ARBA" id="ARBA00022691"/>
    </source>
</evidence>
<feature type="compositionally biased region" description="Basic and acidic residues" evidence="17">
    <location>
        <begin position="562"/>
        <end position="577"/>
    </location>
</feature>
<dbReference type="EMBL" id="KL584775">
    <property type="protein sequence ID" value="KEQ91802.1"/>
    <property type="molecule type" value="Genomic_DNA"/>
</dbReference>
<feature type="compositionally biased region" description="Basic and acidic residues" evidence="17">
    <location>
        <begin position="737"/>
        <end position="753"/>
    </location>
</feature>
<evidence type="ECO:0000256" key="10">
    <source>
        <dbReference type="ARBA" id="ARBA00023242"/>
    </source>
</evidence>
<name>A0A074YCD9_AURSE</name>
<dbReference type="SUPFAM" id="SSF54928">
    <property type="entry name" value="RNA-binding domain, RBD"/>
    <property type="match status" value="1"/>
</dbReference>
<feature type="compositionally biased region" description="Basic residues" evidence="17">
    <location>
        <begin position="714"/>
        <end position="724"/>
    </location>
</feature>
<comment type="subunit">
    <text evidence="12">Component of the Set1C/COMPASS complex.</text>
</comment>
<dbReference type="InterPro" id="IPR046341">
    <property type="entry name" value="SET_dom_sf"/>
</dbReference>
<dbReference type="InterPro" id="IPR044570">
    <property type="entry name" value="Set1-like"/>
</dbReference>
<evidence type="ECO:0000256" key="3">
    <source>
        <dbReference type="ARBA" id="ARBA00012182"/>
    </source>
</evidence>
<dbReference type="InParanoid" id="A0A074YCD9"/>
<dbReference type="PROSITE" id="PS50280">
    <property type="entry name" value="SET"/>
    <property type="match status" value="1"/>
</dbReference>
<dbReference type="PROSITE" id="PS51572">
    <property type="entry name" value="SAM_MT43_1"/>
    <property type="match status" value="1"/>
</dbReference>
<dbReference type="GO" id="GO:0140999">
    <property type="term" value="F:histone H3K4 trimethyltransferase activity"/>
    <property type="evidence" value="ECO:0007669"/>
    <property type="project" value="UniProtKB-EC"/>
</dbReference>
<feature type="region of interest" description="Disordered" evidence="17">
    <location>
        <begin position="378"/>
        <end position="400"/>
    </location>
</feature>
<feature type="region of interest" description="Disordered" evidence="17">
    <location>
        <begin position="1"/>
        <end position="50"/>
    </location>
</feature>
<comment type="catalytic activity">
    <reaction evidence="14">
        <text>N(6)-methyl-L-lysyl(4)-[histone H3] + S-adenosyl-L-methionine = N(6),N(6)-dimethyl-L-lysyl(4)-[histone H3] + S-adenosyl-L-homocysteine + H(+)</text>
        <dbReference type="Rhea" id="RHEA:60268"/>
        <dbReference type="Rhea" id="RHEA-COMP:15540"/>
        <dbReference type="Rhea" id="RHEA-COMP:15543"/>
        <dbReference type="ChEBI" id="CHEBI:15378"/>
        <dbReference type="ChEBI" id="CHEBI:57856"/>
        <dbReference type="ChEBI" id="CHEBI:59789"/>
        <dbReference type="ChEBI" id="CHEBI:61929"/>
        <dbReference type="ChEBI" id="CHEBI:61976"/>
    </reaction>
</comment>
<dbReference type="HOGENOM" id="CLU_004391_1_0_1"/>
<evidence type="ECO:0000256" key="11">
    <source>
        <dbReference type="ARBA" id="ARBA00044492"/>
    </source>
</evidence>
<dbReference type="Pfam" id="PF21569">
    <property type="entry name" value="SET1_RBD"/>
    <property type="match status" value="1"/>
</dbReference>
<dbReference type="InterPro" id="IPR024657">
    <property type="entry name" value="COMPASS_Set1_N-SET"/>
</dbReference>
<evidence type="ECO:0000256" key="13">
    <source>
        <dbReference type="ARBA" id="ARBA00047571"/>
    </source>
</evidence>
<evidence type="ECO:0000256" key="15">
    <source>
        <dbReference type="ARBA" id="ARBA00049129"/>
    </source>
</evidence>
<evidence type="ECO:0000256" key="4">
    <source>
        <dbReference type="ARBA" id="ARBA00015839"/>
    </source>
</evidence>
<evidence type="ECO:0000256" key="7">
    <source>
        <dbReference type="ARBA" id="ARBA00022679"/>
    </source>
</evidence>
<feature type="domain" description="SET" evidence="18">
    <location>
        <begin position="977"/>
        <end position="1094"/>
    </location>
</feature>
<dbReference type="InterPro" id="IPR024636">
    <property type="entry name" value="SET_assoc"/>
</dbReference>
<feature type="region of interest" description="Disordered" evidence="17">
    <location>
        <begin position="484"/>
        <end position="610"/>
    </location>
</feature>
<keyword evidence="6 16" id="KW-0489">Methyltransferase</keyword>
<feature type="compositionally biased region" description="Basic and acidic residues" evidence="17">
    <location>
        <begin position="19"/>
        <end position="28"/>
    </location>
</feature>
<keyword evidence="21" id="KW-1185">Reference proteome</keyword>
<proteinExistence type="predicted"/>
<evidence type="ECO:0000313" key="20">
    <source>
        <dbReference type="EMBL" id="KEQ91802.1"/>
    </source>
</evidence>
<comment type="subcellular location">
    <subcellularLocation>
        <location evidence="2">Chromosome</location>
    </subcellularLocation>
    <subcellularLocation>
        <location evidence="1 16">Nucleus</location>
    </subcellularLocation>
</comment>
<dbReference type="Pfam" id="PF11767">
    <property type="entry name" value="SET_assoc"/>
    <property type="match status" value="1"/>
</dbReference>
<dbReference type="Gene3D" id="3.30.70.330">
    <property type="match status" value="1"/>
</dbReference>
<evidence type="ECO:0000256" key="14">
    <source>
        <dbReference type="ARBA" id="ARBA00047583"/>
    </source>
</evidence>
<feature type="compositionally biased region" description="Polar residues" evidence="17">
    <location>
        <begin position="581"/>
        <end position="592"/>
    </location>
</feature>
<dbReference type="PROSITE" id="PS50868">
    <property type="entry name" value="POST_SET"/>
    <property type="match status" value="1"/>
</dbReference>
<dbReference type="Pfam" id="PF11764">
    <property type="entry name" value="N-SET"/>
    <property type="match status" value="1"/>
</dbReference>
<evidence type="ECO:0000256" key="12">
    <source>
        <dbReference type="ARBA" id="ARBA00044515"/>
    </source>
</evidence>
<dbReference type="Gene3D" id="2.170.270.10">
    <property type="entry name" value="SET domain"/>
    <property type="match status" value="1"/>
</dbReference>
<feature type="compositionally biased region" description="Acidic residues" evidence="17">
    <location>
        <begin position="550"/>
        <end position="561"/>
    </location>
</feature>
<dbReference type="PANTHER" id="PTHR45814">
    <property type="entry name" value="HISTONE-LYSINE N-METHYLTRANSFERASE SETD1"/>
    <property type="match status" value="1"/>
</dbReference>
<dbReference type="PANTHER" id="PTHR45814:SF2">
    <property type="entry name" value="HISTONE-LYSINE N-METHYLTRANSFERASE SETD1"/>
    <property type="match status" value="1"/>
</dbReference>
<evidence type="ECO:0000256" key="9">
    <source>
        <dbReference type="ARBA" id="ARBA00022853"/>
    </source>
</evidence>
<dbReference type="OrthoDB" id="308383at2759"/>
<keyword evidence="7 16" id="KW-0808">Transferase</keyword>
<evidence type="ECO:0000259" key="18">
    <source>
        <dbReference type="PROSITE" id="PS50280"/>
    </source>
</evidence>
<keyword evidence="9 16" id="KW-0156">Chromatin regulator</keyword>
<dbReference type="STRING" id="1043005.A0A074YCD9"/>
<dbReference type="SMART" id="SM01291">
    <property type="entry name" value="N-SET"/>
    <property type="match status" value="1"/>
</dbReference>
<sequence length="1119" mass="126133">MPPTGQAKGYRAVFDPEVDDKLSKEEKKRLKVKTRSFGSESHQNSPPPDPRLAIVGYTTGMAVPATAKSKTKLRIAPYVLKQYAYDKASSIGPVPPKQVVVYGFDPITPENQIKSYFAMFGDIAEFRNQTDPDTGSLLGICLIKYKDSKPPKGPSVSAANAAKRAEKEGHNARIGLTQVRVERDREGRRCRKYIEIKLRKTRHEMEKEVARYAPRTLVAVAKTAGSSTPVPPPPPPPFGGPDQLLALPGGAPKVSKGPVIKRERERVVLSEQPSTPKERDTARSIIESEPILTKIKRKPYIFVSRESVPVLGSTVPHLKKRFKAFDWREIRVDKTGYFVIFDDSKRGEDETVRCFKECNNGPMFTYNMTMECQQYGNPDYVRSPSPETQAVQSRKKEESDRMERWAAEDLEEEKKERATHLDPVKGALELLQVELRNKIMDDIKSRIVIPTLYDCLDPSRHAAKRQKLDLPEPADNEHKLSTLLLNNTTQSSTTRARNGRPLSQPLRPHDPNRGRQVTTNAYMDERRKRRPAARPVRIRNLQFSLRDKPDEDEVDSDDEDDSRTPMARDTEDLESRPISRASRTSTPYSISESIDVPTPEPEPEPKKRKLVHHQTDAVPEVFQTHHKELLGDLLQKTPELMADRELEQIISVLPRESAFQTRARRELHTRQRAKYDNEDAPATTIDATKSGSAKTGDKSAAQSEDLSVKPIKKDVRRKRTKSKKQISDARIAAEAARAAKDPDAMDHDGQADEKDVDMDFGGNIAEEEEQEEEDQRPQVEWAVSTDLPRKTVEDDDDLWLDIDGWQHMIKDEEDMCFLAAALENVEVANVGDVILWANKQNEIKSLNVVGPRKLGRAVVEGYYVANSTGSARTEGVHKILESEKSKYLPHRIKGIKEREDREAAEKENPNAAQEAIKAAEIAKAFSAAKLAAVANSRNNRANNRRLANDITTQKQNLTAMGGDSDAIKFNALRKRKKQVKFNRSGIHNWGLFALENIVVGDFIIEYVGEKVRQKVADMRETKYDKQGVGSSYLFRMGEDEIVDATKKGGIARFINHSCTPNCTAKIIKVEGTRRIVIYALKDIAKTEELTYDYKFERESNSDNRIPCLCGSIGCKGFLN</sequence>
<evidence type="ECO:0000256" key="2">
    <source>
        <dbReference type="ARBA" id="ARBA00004286"/>
    </source>
</evidence>
<feature type="domain" description="Post-SET" evidence="19">
    <location>
        <begin position="1103"/>
        <end position="1119"/>
    </location>
</feature>
<gene>
    <name evidence="20" type="ORF">AUEXF2481DRAFT_48177</name>
</gene>
<dbReference type="InterPro" id="IPR012677">
    <property type="entry name" value="Nucleotide-bd_a/b_plait_sf"/>
</dbReference>
<comment type="function">
    <text evidence="11">Catalytic component of the COMPASS (Set1C) complex that specifically mono-, di- and trimethylates histone H3 to form H3K4me1/2/3. Binds RNAs which might negatively affect its histone methyltransferase activity. COMPASS recognizes ubiquitinated H2B on one face of the nucleosome which stimulates the methylation of H3 on the opposing face.</text>
</comment>
<evidence type="ECO:0000256" key="6">
    <source>
        <dbReference type="ARBA" id="ARBA00022603"/>
    </source>
</evidence>
<dbReference type="AlphaFoldDB" id="A0A074YCD9"/>
<evidence type="ECO:0000256" key="5">
    <source>
        <dbReference type="ARBA" id="ARBA00022454"/>
    </source>
</evidence>
<dbReference type="EC" id="2.1.1.354" evidence="3 16"/>
<keyword evidence="8 16" id="KW-0949">S-adenosyl-L-methionine</keyword>
<evidence type="ECO:0000259" key="19">
    <source>
        <dbReference type="PROSITE" id="PS50868"/>
    </source>
</evidence>
<dbReference type="RefSeq" id="XP_013340267.1">
    <property type="nucleotide sequence ID" value="XM_013484813.1"/>
</dbReference>